<dbReference type="InterPro" id="IPR010633">
    <property type="entry name" value="Phage_lambda_GpZ"/>
</dbReference>
<comment type="caution">
    <text evidence="1">The sequence shown here is derived from an EMBL/GenBank/DDBJ whole genome shotgun (WGS) entry which is preliminary data.</text>
</comment>
<accession>A0A5D8QFF5</accession>
<gene>
    <name evidence="1" type="ORF">FWJ32_07130</name>
</gene>
<dbReference type="EMBL" id="VTPS01000009">
    <property type="protein sequence ID" value="TZE81998.1"/>
    <property type="molecule type" value="Genomic_DNA"/>
</dbReference>
<name>A0A5D8QFF5_9THEO</name>
<sequence length="206" mass="23116">MPKGGIIVDTKQLDRLTIELKGFEKEVGEAAYHALNRTIDHVITQVGRIVPKEYAIKANDVKESFKGGIKRPSKNDLTASITSKGHTLSLAHFPHSPQMPPASGRKYKVKATIKRGSRKLINTEPKPFIAPTGAKSPDKVQYNVFRRLGKERLPITVIRTLSVPQMITNEKVAEQIQKAAQEKLDERLEHEITYRMTSINKNIKKG</sequence>
<keyword evidence="2" id="KW-1185">Reference proteome</keyword>
<reference evidence="1 2" key="1">
    <citation type="submission" date="2019-08" db="EMBL/GenBank/DDBJ databases">
        <title>Calorimonas adulescens gen. nov., sp. nov., an anaerobic thermophilic bacterium from Sakhalin hot spring.</title>
        <authorList>
            <person name="Khomyakova M.A."/>
            <person name="Merkel A.Y."/>
            <person name="Novikov A."/>
            <person name="Bonch-Osmolovskaya E.A."/>
            <person name="Slobodkin A.I."/>
        </authorList>
    </citation>
    <scope>NUCLEOTIDE SEQUENCE [LARGE SCALE GENOMIC DNA]</scope>
    <source>
        <strain evidence="1 2">A05MB</strain>
    </source>
</reference>
<dbReference type="RefSeq" id="WP_149545272.1">
    <property type="nucleotide sequence ID" value="NZ_VTPS01000009.1"/>
</dbReference>
<protein>
    <submittedName>
        <fullName evidence="1">Uncharacterized protein</fullName>
    </submittedName>
</protein>
<dbReference type="AlphaFoldDB" id="A0A5D8QFF5"/>
<evidence type="ECO:0000313" key="2">
    <source>
        <dbReference type="Proteomes" id="UP000322976"/>
    </source>
</evidence>
<organism evidence="1 2">
    <name type="scientific">Calorimonas adulescens</name>
    <dbReference type="NCBI Taxonomy" id="2606906"/>
    <lineage>
        <taxon>Bacteria</taxon>
        <taxon>Bacillati</taxon>
        <taxon>Bacillota</taxon>
        <taxon>Clostridia</taxon>
        <taxon>Thermoanaerobacterales</taxon>
        <taxon>Thermoanaerobacteraceae</taxon>
        <taxon>Calorimonas</taxon>
    </lineage>
</organism>
<dbReference type="Pfam" id="PF06763">
    <property type="entry name" value="Minor_tail_Z"/>
    <property type="match status" value="1"/>
</dbReference>
<dbReference type="Proteomes" id="UP000322976">
    <property type="component" value="Unassembled WGS sequence"/>
</dbReference>
<evidence type="ECO:0000313" key="1">
    <source>
        <dbReference type="EMBL" id="TZE81998.1"/>
    </source>
</evidence>
<proteinExistence type="predicted"/>